<sequence length="326" mass="37392">MASLRDVLFQAPLPNGIASFHTLPGAGKPTLSQKTWVTGYDEVRDFYQFYTNPTQEQINDVFGVENAFDDYLLNREVSPLNGTTEWLQNEGDSVRTFYTKVSEPIQFAFQSRGTPPIIQRSESGPLGHTDVSQTIDFTWGCGDRCLVIGELKRHGIIEVARWTGERPTDTNRRWLGKEIRAYCYKYKCFAALVFDGQFLLIFIFQAQSAELIAQQDCQVTGLLFSSDCVTLRYGLFRTLTHQIQRMQADRAPAVILDGYIRRFEWWSGCPYWVNRNNEREEYPAHPNGYLRKLDPESGAWHWVDANGNVVLDGNGLVVWDTRSLEY</sequence>
<name>A0AAN6WJH7_9PEZI</name>
<reference evidence="1" key="1">
    <citation type="journal article" date="2023" name="Mol. Phylogenet. Evol.">
        <title>Genome-scale phylogeny and comparative genomics of the fungal order Sordariales.</title>
        <authorList>
            <person name="Hensen N."/>
            <person name="Bonometti L."/>
            <person name="Westerberg I."/>
            <person name="Brannstrom I.O."/>
            <person name="Guillou S."/>
            <person name="Cros-Aarteil S."/>
            <person name="Calhoun S."/>
            <person name="Haridas S."/>
            <person name="Kuo A."/>
            <person name="Mondo S."/>
            <person name="Pangilinan J."/>
            <person name="Riley R."/>
            <person name="LaButti K."/>
            <person name="Andreopoulos B."/>
            <person name="Lipzen A."/>
            <person name="Chen C."/>
            <person name="Yan M."/>
            <person name="Daum C."/>
            <person name="Ng V."/>
            <person name="Clum A."/>
            <person name="Steindorff A."/>
            <person name="Ohm R.A."/>
            <person name="Martin F."/>
            <person name="Silar P."/>
            <person name="Natvig D.O."/>
            <person name="Lalanne C."/>
            <person name="Gautier V."/>
            <person name="Ament-Velasquez S.L."/>
            <person name="Kruys A."/>
            <person name="Hutchinson M.I."/>
            <person name="Powell A.J."/>
            <person name="Barry K."/>
            <person name="Miller A.N."/>
            <person name="Grigoriev I.V."/>
            <person name="Debuchy R."/>
            <person name="Gladieux P."/>
            <person name="Hiltunen Thoren M."/>
            <person name="Johannesson H."/>
        </authorList>
    </citation>
    <scope>NUCLEOTIDE SEQUENCE</scope>
    <source>
        <strain evidence="1">PSN309</strain>
    </source>
</reference>
<reference evidence="1" key="2">
    <citation type="submission" date="2023-05" db="EMBL/GenBank/DDBJ databases">
        <authorList>
            <consortium name="Lawrence Berkeley National Laboratory"/>
            <person name="Steindorff A."/>
            <person name="Hensen N."/>
            <person name="Bonometti L."/>
            <person name="Westerberg I."/>
            <person name="Brannstrom I.O."/>
            <person name="Guillou S."/>
            <person name="Cros-Aarteil S."/>
            <person name="Calhoun S."/>
            <person name="Haridas S."/>
            <person name="Kuo A."/>
            <person name="Mondo S."/>
            <person name="Pangilinan J."/>
            <person name="Riley R."/>
            <person name="Labutti K."/>
            <person name="Andreopoulos B."/>
            <person name="Lipzen A."/>
            <person name="Chen C."/>
            <person name="Yanf M."/>
            <person name="Daum C."/>
            <person name="Ng V."/>
            <person name="Clum A."/>
            <person name="Ohm R."/>
            <person name="Martin F."/>
            <person name="Silar P."/>
            <person name="Natvig D."/>
            <person name="Lalanne C."/>
            <person name="Gautier V."/>
            <person name="Ament-Velasquez S.L."/>
            <person name="Kruys A."/>
            <person name="Hutchinson M.I."/>
            <person name="Powell A.J."/>
            <person name="Barry K."/>
            <person name="Miller A.N."/>
            <person name="Grigoriev I.V."/>
            <person name="Debuchy R."/>
            <person name="Gladieux P."/>
            <person name="Thoren M.H."/>
            <person name="Johannesson H."/>
        </authorList>
    </citation>
    <scope>NUCLEOTIDE SEQUENCE</scope>
    <source>
        <strain evidence="1">PSN309</strain>
    </source>
</reference>
<organism evidence="1 2">
    <name type="scientific">Podospora australis</name>
    <dbReference type="NCBI Taxonomy" id="1536484"/>
    <lineage>
        <taxon>Eukaryota</taxon>
        <taxon>Fungi</taxon>
        <taxon>Dikarya</taxon>
        <taxon>Ascomycota</taxon>
        <taxon>Pezizomycotina</taxon>
        <taxon>Sordariomycetes</taxon>
        <taxon>Sordariomycetidae</taxon>
        <taxon>Sordariales</taxon>
        <taxon>Podosporaceae</taxon>
        <taxon>Podospora</taxon>
    </lineage>
</organism>
<evidence type="ECO:0000313" key="2">
    <source>
        <dbReference type="Proteomes" id="UP001302126"/>
    </source>
</evidence>
<dbReference type="Proteomes" id="UP001302126">
    <property type="component" value="Unassembled WGS sequence"/>
</dbReference>
<evidence type="ECO:0000313" key="1">
    <source>
        <dbReference type="EMBL" id="KAK4182555.1"/>
    </source>
</evidence>
<gene>
    <name evidence="1" type="ORF">QBC35DRAFT_509752</name>
</gene>
<protein>
    <submittedName>
        <fullName evidence="1">Uncharacterized protein</fullName>
    </submittedName>
</protein>
<dbReference type="EMBL" id="MU864641">
    <property type="protein sequence ID" value="KAK4182555.1"/>
    <property type="molecule type" value="Genomic_DNA"/>
</dbReference>
<accession>A0AAN6WJH7</accession>
<keyword evidence="2" id="KW-1185">Reference proteome</keyword>
<dbReference type="AlphaFoldDB" id="A0AAN6WJH7"/>
<comment type="caution">
    <text evidence="1">The sequence shown here is derived from an EMBL/GenBank/DDBJ whole genome shotgun (WGS) entry which is preliminary data.</text>
</comment>
<proteinExistence type="predicted"/>